<keyword evidence="1" id="KW-1133">Transmembrane helix</keyword>
<reference evidence="3" key="1">
    <citation type="submission" date="2013-08" db="EMBL/GenBank/DDBJ databases">
        <authorList>
            <person name="Mendez C."/>
            <person name="Richter M."/>
            <person name="Ferrer M."/>
            <person name="Sanchez J."/>
        </authorList>
    </citation>
    <scope>NUCLEOTIDE SEQUENCE</scope>
</reference>
<feature type="transmembrane region" description="Helical" evidence="1">
    <location>
        <begin position="36"/>
        <end position="56"/>
    </location>
</feature>
<protein>
    <submittedName>
        <fullName evidence="3">Uncharacterized protein</fullName>
    </submittedName>
</protein>
<comment type="caution">
    <text evidence="3">The sequence shown here is derived from an EMBL/GenBank/DDBJ whole genome shotgun (WGS) entry which is preliminary data.</text>
</comment>
<evidence type="ECO:0000256" key="1">
    <source>
        <dbReference type="SAM" id="Phobius"/>
    </source>
</evidence>
<evidence type="ECO:0000313" key="3">
    <source>
        <dbReference type="EMBL" id="EQD35695.1"/>
    </source>
</evidence>
<proteinExistence type="predicted"/>
<gene>
    <name evidence="3" type="ORF">B1A_18161</name>
    <name evidence="2" type="ORF">B1B_18819</name>
</gene>
<dbReference type="EMBL" id="AUZX01013387">
    <property type="protein sequence ID" value="EQD35695.1"/>
    <property type="molecule type" value="Genomic_DNA"/>
</dbReference>
<accession>T1A1J7</accession>
<reference evidence="3" key="2">
    <citation type="journal article" date="2014" name="ISME J.">
        <title>Microbial stratification in low pH oxic and suboxic macroscopic growths along an acid mine drainage.</title>
        <authorList>
            <person name="Mendez-Garcia C."/>
            <person name="Mesa V."/>
            <person name="Sprenger R.R."/>
            <person name="Richter M."/>
            <person name="Diez M.S."/>
            <person name="Solano J."/>
            <person name="Bargiela R."/>
            <person name="Golyshina O.V."/>
            <person name="Manteca A."/>
            <person name="Ramos J.L."/>
            <person name="Gallego J.R."/>
            <person name="Llorente I."/>
            <person name="Martins Dos Santos V.A."/>
            <person name="Jensen O.N."/>
            <person name="Pelaez A.I."/>
            <person name="Sanchez J."/>
            <person name="Ferrer M."/>
        </authorList>
    </citation>
    <scope>NUCLEOTIDE SEQUENCE</scope>
</reference>
<dbReference type="AlphaFoldDB" id="T1A1J7"/>
<keyword evidence="1" id="KW-0472">Membrane</keyword>
<organism evidence="3">
    <name type="scientific">mine drainage metagenome</name>
    <dbReference type="NCBI Taxonomy" id="410659"/>
    <lineage>
        <taxon>unclassified sequences</taxon>
        <taxon>metagenomes</taxon>
        <taxon>ecological metagenomes</taxon>
    </lineage>
</organism>
<keyword evidence="1" id="KW-0812">Transmembrane</keyword>
<evidence type="ECO:0000313" key="2">
    <source>
        <dbReference type="EMBL" id="EQD28956.1"/>
    </source>
</evidence>
<dbReference type="PANTHER" id="PTHR43596">
    <property type="entry name" value="ADP,ATP CARRIER PROTEIN"/>
    <property type="match status" value="1"/>
</dbReference>
<dbReference type="EMBL" id="AUZY01012621">
    <property type="protein sequence ID" value="EQD28956.1"/>
    <property type="molecule type" value="Genomic_DNA"/>
</dbReference>
<name>T1A1J7_9ZZZZ</name>
<dbReference type="PANTHER" id="PTHR43596:SF1">
    <property type="entry name" value="ADP,ATP CARRIER PROTEIN"/>
    <property type="match status" value="1"/>
</dbReference>
<sequence length="73" mass="8091">MAPVVAALFCVLAAYFVIHPVRDRPGAALGSISLPWFYLTTFIVMLALAPVFGWAVTRFRRRQLLGAVHGFSR</sequence>